<proteinExistence type="predicted"/>
<comment type="pathway">
    <text evidence="1">Pyrimidine metabolism; UMP biosynthesis via salvage pathway; UMP from uridine: step 1/1.</text>
</comment>
<keyword evidence="4" id="KW-0547">Nucleotide-binding</keyword>
<dbReference type="AlphaFoldDB" id="A0A1I1IMR0"/>
<dbReference type="RefSeq" id="WP_091511399.1">
    <property type="nucleotide sequence ID" value="NZ_FOLE01000005.1"/>
</dbReference>
<dbReference type="EC" id="2.7.1.48" evidence="2"/>
<dbReference type="SUPFAM" id="SSF52540">
    <property type="entry name" value="P-loop containing nucleoside triphosphate hydrolases"/>
    <property type="match status" value="1"/>
</dbReference>
<protein>
    <recommendedName>
        <fullName evidence="2">uridine/cytidine kinase</fullName>
        <ecNumber evidence="2">2.7.1.48</ecNumber>
    </recommendedName>
</protein>
<evidence type="ECO:0000256" key="1">
    <source>
        <dbReference type="ARBA" id="ARBA00004690"/>
    </source>
</evidence>
<dbReference type="InterPro" id="IPR027417">
    <property type="entry name" value="P-loop_NTPase"/>
</dbReference>
<dbReference type="Gene3D" id="3.40.50.300">
    <property type="entry name" value="P-loop containing nucleotide triphosphate hydrolases"/>
    <property type="match status" value="1"/>
</dbReference>
<evidence type="ECO:0000313" key="8">
    <source>
        <dbReference type="Proteomes" id="UP000199514"/>
    </source>
</evidence>
<dbReference type="InterPro" id="IPR006083">
    <property type="entry name" value="PRK/URK"/>
</dbReference>
<dbReference type="UniPathway" id="UPA00574">
    <property type="reaction ID" value="UER00637"/>
</dbReference>
<dbReference type="EMBL" id="FOLE01000005">
    <property type="protein sequence ID" value="SFC37517.1"/>
    <property type="molecule type" value="Genomic_DNA"/>
</dbReference>
<dbReference type="CDD" id="cd02023">
    <property type="entry name" value="UMPK"/>
    <property type="match status" value="1"/>
</dbReference>
<keyword evidence="3" id="KW-0808">Transferase</keyword>
<keyword evidence="5 7" id="KW-0418">Kinase</keyword>
<dbReference type="GO" id="GO:0005524">
    <property type="term" value="F:ATP binding"/>
    <property type="evidence" value="ECO:0007669"/>
    <property type="project" value="InterPro"/>
</dbReference>
<gene>
    <name evidence="7" type="ORF">SAMN05421780_10525</name>
</gene>
<dbReference type="Proteomes" id="UP000199514">
    <property type="component" value="Unassembled WGS sequence"/>
</dbReference>
<evidence type="ECO:0000259" key="6">
    <source>
        <dbReference type="Pfam" id="PF00485"/>
    </source>
</evidence>
<evidence type="ECO:0000256" key="5">
    <source>
        <dbReference type="ARBA" id="ARBA00022777"/>
    </source>
</evidence>
<accession>A0A1I1IMR0</accession>
<organism evidence="7 8">
    <name type="scientific">Flexibacter flexilis DSM 6793</name>
    <dbReference type="NCBI Taxonomy" id="927664"/>
    <lineage>
        <taxon>Bacteria</taxon>
        <taxon>Pseudomonadati</taxon>
        <taxon>Bacteroidota</taxon>
        <taxon>Cytophagia</taxon>
        <taxon>Cytophagales</taxon>
        <taxon>Flexibacteraceae</taxon>
        <taxon>Flexibacter</taxon>
    </lineage>
</organism>
<dbReference type="PANTHER" id="PTHR10285">
    <property type="entry name" value="URIDINE KINASE"/>
    <property type="match status" value="1"/>
</dbReference>
<evidence type="ECO:0000313" key="7">
    <source>
        <dbReference type="EMBL" id="SFC37517.1"/>
    </source>
</evidence>
<dbReference type="InterPro" id="IPR000764">
    <property type="entry name" value="Uridine_kinase-like"/>
</dbReference>
<sequence>MTTGTTPFIVGITGGSASGKTLFLKRLLNSFKPSEVCLISQDNYYKTRDHQPIDENGVHNFDTPFSIDFDLYRNDILSLREGNVVTKQEYTFNNPNVVPKMLTYTPAPIIIVEGIFVFYYPEVAKMLDLKVFIDAKEHIKLKRRIVRDNNERGYDLEDVLYRYEYHVMPTYEKYIKPFKGDADIVVPNNQNFERALEVLVAYLKTKIEQPQTV</sequence>
<evidence type="ECO:0000256" key="2">
    <source>
        <dbReference type="ARBA" id="ARBA00012137"/>
    </source>
</evidence>
<dbReference type="NCBIfam" id="NF004018">
    <property type="entry name" value="PRK05480.1"/>
    <property type="match status" value="1"/>
</dbReference>
<name>A0A1I1IMR0_9BACT</name>
<dbReference type="STRING" id="927664.SAMN05421780_10525"/>
<dbReference type="GO" id="GO:0004849">
    <property type="term" value="F:uridine kinase activity"/>
    <property type="evidence" value="ECO:0007669"/>
    <property type="project" value="UniProtKB-EC"/>
</dbReference>
<dbReference type="GO" id="GO:0044206">
    <property type="term" value="P:UMP salvage"/>
    <property type="evidence" value="ECO:0007669"/>
    <property type="project" value="UniProtKB-UniPathway"/>
</dbReference>
<dbReference type="PRINTS" id="PR00988">
    <property type="entry name" value="URIDINKINASE"/>
</dbReference>
<evidence type="ECO:0000256" key="3">
    <source>
        <dbReference type="ARBA" id="ARBA00022679"/>
    </source>
</evidence>
<dbReference type="Pfam" id="PF00485">
    <property type="entry name" value="PRK"/>
    <property type="match status" value="1"/>
</dbReference>
<evidence type="ECO:0000256" key="4">
    <source>
        <dbReference type="ARBA" id="ARBA00022741"/>
    </source>
</evidence>
<keyword evidence="8" id="KW-1185">Reference proteome</keyword>
<feature type="domain" description="Phosphoribulokinase/uridine kinase" evidence="6">
    <location>
        <begin position="9"/>
        <end position="188"/>
    </location>
</feature>
<dbReference type="OrthoDB" id="9777642at2"/>
<reference evidence="7 8" key="1">
    <citation type="submission" date="2016-10" db="EMBL/GenBank/DDBJ databases">
        <authorList>
            <person name="de Groot N.N."/>
        </authorList>
    </citation>
    <scope>NUCLEOTIDE SEQUENCE [LARGE SCALE GENOMIC DNA]</scope>
    <source>
        <strain evidence="7 8">DSM 6793</strain>
    </source>
</reference>